<sequence>MFSPLTNSQILGFSPNNSRCYAATSLLQHKKTLFAFASDNLVFLFDRLTLKYQIIAIPDQTSTIVSLTFTGYDKDTSLICVDQNGKLYFYLLSDLSKPIYEANLGCTPIAITASNEFLFYKTQYCLNATSVGNNWIGTDKIILSETLVHDKCVVSPCGRGIAAYSRGGQNPVVWYSPFERRRRSNLPINGHISSFEWGTSEHLLAVTATEEGIVRLWIESTTSYELCCVKWFDFGCKVLSAAVCISCDIENQIQLKNCQKAMSDSRRVFPSVKRPRTLIMATIENEKEKSSISLLQEKSLPQLQHLGNVNMNVDVAFATFCDLKRIFSDGELKRLISAVRFSKTSLSFYQFELGKSKLTHIAPLKFDFIRSPIINIFKKEKILTQHEDKVLYDWWKLEKAVEKNEYLDYCNFKEGKIGILSNCVLFDNGTKENQPICNFDYEAIFGVIEIYDKIAFIAVIGKKDIHIYTFDESFKEIPVSNSSSNHQFDNLSITVHSTDLFVVSTTNSIDAYFLSKNHYEKFGTLEADHPCALFIPHPLALIAVSLPQYLKLYIVWYNSFIPIEEIDPNLKNEYPYPQFRTMSILENGVILGANKHIFLELRFSSEDLPKPYSLNSNFTLITSFTLGYFYQLYVLLESQEITIESFTKKLPSESFIFPNNPPLGTPNIITQCCKSPPHGWALLDEPGLRFLFSWIFARNSPDLWRYIPFFGVWALLSKEQSALVDSLNLTSAKMLFDMMLPLWAKNVNILIKAVDILIETTIPSDNEIDTYFLFCILLNKRNTAKKIARVKNETKLANFFSIVSEDAKMRTRIEKSAFEAQKQHRVALSAMFFCLRGMTKQALVVLRDDRLLLVLTARLLGEANWHEYILPHLMDGFYTKWWKEENEGAKQLLRNWKYQRSEILSIELHRLEMLKKFETNEPYDILSVQLTPGFAQAQLIELAEVENLEDSEKESPKQALSEPNKDNEILEIEASEIEDESLTVKEVSTFDFGGAVADDWDDYDGFSSDSSENEDNNESENDANNDSKIENHENINDNELENINEAEKEEEKVEIESNLSTRFLRDIFSSPDPIFFTYNERFVVLLISSILNETYCENSLVLISKIANMLYESASGLIGPRAKQRISTTVAILYTLTLAMSKANMMMTLFMRPLNVESLGAIVAEFMNRKPKMPTYPPNILKRFVTKEVTVKESDRELANFISFHEICKVLISQGSLSRLQMLISFFHHRHRLLFTNLKTFYFSESNYSFDLSTIGLRCQDMSERMQETLVQRKWLVSMVNPFVSPFYFGDHFDASRSFERETHFDVQLVAVCINPQNTAEIAVGSKDGIEFINLNKVKKSSTTPSSPTSADTSGDNSTSMSGTEGLTPFDSPFASLMSPAKAEYLDPAAFYQKREFRPQWKKHRAPTRDLPVTCLASHPREPFFVAGTSSGRIYLSPFGKKFTNTTSSVMYNESSVTSISLNETGDRLLSTALDGYIYVSDFKTANLFVSVEGSTAAWLNNDTQIIVCEPMNKQFVVYDTIAGLSPVATFKLPKRSSCSPIAVCGPYVLTGYDDGSVVQLDLRSQQYSTMKLHESPVTVIKYDSSQRFFVTGSQDNSIKIVNARVDATPQILNDVFTTYDQKSEFRGVNDIAISDRTIVACGHSPSIHAWMVNDPRGLYF</sequence>
<dbReference type="PROSITE" id="PS50082">
    <property type="entry name" value="WD_REPEATS_2"/>
    <property type="match status" value="1"/>
</dbReference>
<dbReference type="SUPFAM" id="SSF50978">
    <property type="entry name" value="WD40 repeat-like"/>
    <property type="match status" value="1"/>
</dbReference>
<reference evidence="3" key="1">
    <citation type="submission" date="2016-10" db="EMBL/GenBank/DDBJ databases">
        <authorList>
            <person name="Benchimol M."/>
            <person name="Almeida L.G."/>
            <person name="Vasconcelos A.T."/>
            <person name="Perreira-Neves A."/>
            <person name="Rosa I.A."/>
            <person name="Tasca T."/>
            <person name="Bogo M.R."/>
            <person name="de Souza W."/>
        </authorList>
    </citation>
    <scope>NUCLEOTIDE SEQUENCE [LARGE SCALE GENOMIC DNA]</scope>
    <source>
        <strain evidence="3">K</strain>
    </source>
</reference>
<feature type="compositionally biased region" description="Basic and acidic residues" evidence="2">
    <location>
        <begin position="1025"/>
        <end position="1035"/>
    </location>
</feature>
<keyword evidence="1" id="KW-0853">WD repeat</keyword>
<keyword evidence="4" id="KW-1185">Reference proteome</keyword>
<evidence type="ECO:0000256" key="2">
    <source>
        <dbReference type="SAM" id="MobiDB-lite"/>
    </source>
</evidence>
<dbReference type="PANTHER" id="PTHR13950">
    <property type="entry name" value="RABCONNECTIN-RELATED"/>
    <property type="match status" value="1"/>
</dbReference>
<feature type="compositionally biased region" description="Low complexity" evidence="2">
    <location>
        <begin position="1341"/>
        <end position="1354"/>
    </location>
</feature>
<evidence type="ECO:0000313" key="3">
    <source>
        <dbReference type="EMBL" id="OHS95246.1"/>
    </source>
</evidence>
<proteinExistence type="predicted"/>
<dbReference type="VEuPathDB" id="TrichDB:TRFO_02227"/>
<dbReference type="EMBL" id="MLAK01001259">
    <property type="protein sequence ID" value="OHS95246.1"/>
    <property type="molecule type" value="Genomic_DNA"/>
</dbReference>
<gene>
    <name evidence="3" type="ORF">TRFO_02227</name>
</gene>
<dbReference type="Gene3D" id="2.130.10.10">
    <property type="entry name" value="YVTN repeat-like/Quinoprotein amine dehydrogenase"/>
    <property type="match status" value="2"/>
</dbReference>
<evidence type="ECO:0000256" key="1">
    <source>
        <dbReference type="PROSITE-ProRule" id="PRU00221"/>
    </source>
</evidence>
<dbReference type="GeneID" id="94825260"/>
<name>A0A1J4J7R5_9EUKA</name>
<organism evidence="3 4">
    <name type="scientific">Tritrichomonas foetus</name>
    <dbReference type="NCBI Taxonomy" id="1144522"/>
    <lineage>
        <taxon>Eukaryota</taxon>
        <taxon>Metamonada</taxon>
        <taxon>Parabasalia</taxon>
        <taxon>Tritrichomonadida</taxon>
        <taxon>Tritrichomonadidae</taxon>
        <taxon>Tritrichomonas</taxon>
    </lineage>
</organism>
<comment type="caution">
    <text evidence="3">The sequence shown here is derived from an EMBL/GenBank/DDBJ whole genome shotgun (WGS) entry which is preliminary data.</text>
</comment>
<dbReference type="PANTHER" id="PTHR13950:SF9">
    <property type="entry name" value="RABCONNECTIN-3A"/>
    <property type="match status" value="1"/>
</dbReference>
<feature type="region of interest" description="Disordered" evidence="2">
    <location>
        <begin position="947"/>
        <end position="968"/>
    </location>
</feature>
<feature type="repeat" description="WD" evidence="1">
    <location>
        <begin position="1571"/>
        <end position="1601"/>
    </location>
</feature>
<dbReference type="Pfam" id="PF00400">
    <property type="entry name" value="WD40"/>
    <property type="match status" value="1"/>
</dbReference>
<dbReference type="InterPro" id="IPR036322">
    <property type="entry name" value="WD40_repeat_dom_sf"/>
</dbReference>
<dbReference type="GO" id="GO:0007035">
    <property type="term" value="P:vacuolar acidification"/>
    <property type="evidence" value="ECO:0007669"/>
    <property type="project" value="TreeGrafter"/>
</dbReference>
<dbReference type="InterPro" id="IPR052208">
    <property type="entry name" value="DmX-like/RAVE_component"/>
</dbReference>
<protein>
    <submittedName>
        <fullName evidence="3">Uncharacterized protein</fullName>
    </submittedName>
</protein>
<dbReference type="SMART" id="SM00320">
    <property type="entry name" value="WD40"/>
    <property type="match status" value="6"/>
</dbReference>
<dbReference type="InterPro" id="IPR015943">
    <property type="entry name" value="WD40/YVTN_repeat-like_dom_sf"/>
</dbReference>
<dbReference type="OrthoDB" id="2013972at2759"/>
<dbReference type="RefSeq" id="XP_068348383.1">
    <property type="nucleotide sequence ID" value="XM_068490556.1"/>
</dbReference>
<feature type="compositionally biased region" description="Acidic residues" evidence="2">
    <location>
        <begin position="1011"/>
        <end position="1023"/>
    </location>
</feature>
<feature type="region of interest" description="Disordered" evidence="2">
    <location>
        <begin position="1340"/>
        <end position="1365"/>
    </location>
</feature>
<evidence type="ECO:0000313" key="4">
    <source>
        <dbReference type="Proteomes" id="UP000179807"/>
    </source>
</evidence>
<dbReference type="Proteomes" id="UP000179807">
    <property type="component" value="Unassembled WGS sequence"/>
</dbReference>
<dbReference type="InterPro" id="IPR001680">
    <property type="entry name" value="WD40_rpt"/>
</dbReference>
<dbReference type="GO" id="GO:0043291">
    <property type="term" value="C:RAVE complex"/>
    <property type="evidence" value="ECO:0007669"/>
    <property type="project" value="TreeGrafter"/>
</dbReference>
<accession>A0A1J4J7R5</accession>
<feature type="region of interest" description="Disordered" evidence="2">
    <location>
        <begin position="1003"/>
        <end position="1038"/>
    </location>
</feature>
<dbReference type="SUPFAM" id="SSF69322">
    <property type="entry name" value="Tricorn protease domain 2"/>
    <property type="match status" value="1"/>
</dbReference>
<feature type="compositionally biased region" description="Polar residues" evidence="2">
    <location>
        <begin position="1355"/>
        <end position="1365"/>
    </location>
</feature>